<proteinExistence type="predicted"/>
<evidence type="ECO:0000313" key="1">
    <source>
        <dbReference type="EMBL" id="GAH28845.1"/>
    </source>
</evidence>
<feature type="non-terminal residue" evidence="1">
    <location>
        <position position="39"/>
    </location>
</feature>
<dbReference type="AlphaFoldDB" id="X1F8F3"/>
<accession>X1F8F3</accession>
<reference evidence="1" key="1">
    <citation type="journal article" date="2014" name="Front. Microbiol.">
        <title>High frequency of phylogenetically diverse reductive dehalogenase-homologous genes in deep subseafloor sedimentary metagenomes.</title>
        <authorList>
            <person name="Kawai M."/>
            <person name="Futagami T."/>
            <person name="Toyoda A."/>
            <person name="Takaki Y."/>
            <person name="Nishi S."/>
            <person name="Hori S."/>
            <person name="Arai W."/>
            <person name="Tsubouchi T."/>
            <person name="Morono Y."/>
            <person name="Uchiyama I."/>
            <person name="Ito T."/>
            <person name="Fujiyama A."/>
            <person name="Inagaki F."/>
            <person name="Takami H."/>
        </authorList>
    </citation>
    <scope>NUCLEOTIDE SEQUENCE</scope>
    <source>
        <strain evidence="1">Expedition CK06-06</strain>
    </source>
</reference>
<protein>
    <submittedName>
        <fullName evidence="1">Uncharacterized protein</fullName>
    </submittedName>
</protein>
<comment type="caution">
    <text evidence="1">The sequence shown here is derived from an EMBL/GenBank/DDBJ whole genome shotgun (WGS) entry which is preliminary data.</text>
</comment>
<gene>
    <name evidence="1" type="ORF">S01H4_65776</name>
</gene>
<organism evidence="1">
    <name type="scientific">marine sediment metagenome</name>
    <dbReference type="NCBI Taxonomy" id="412755"/>
    <lineage>
        <taxon>unclassified sequences</taxon>
        <taxon>metagenomes</taxon>
        <taxon>ecological metagenomes</taxon>
    </lineage>
</organism>
<dbReference type="EMBL" id="BART01040394">
    <property type="protein sequence ID" value="GAH28845.1"/>
    <property type="molecule type" value="Genomic_DNA"/>
</dbReference>
<sequence length="39" mass="4574">MYSTKEQKDVELRVFIRDTAGNTNSALLVIVDKNSYYKY</sequence>
<name>X1F8F3_9ZZZZ</name>